<sequence>MAVDVDRQYLHLLIHLRRPSPAIPVKTVESATPHYLSQLSFEHVTSFTATVLSSAIWQPASNSSISSCSLIFRNAVHLRLQHLETKPKGIFSRSTQTRLRQWLDAVLKGAREGNRFLRAALLGGLAVGFNEITTENKQLKYPASLEDELLVALAEVLDVAVAPSWGGEFQRGQGKQDLDSLSTILLTDFLLFVPESKWHALDLDSLSKCCINSIQKAFQEGKMIRQITVERTNEGLCLSAESQKSIQAITSSTTFTRVAAFSRILARLISVTADVLPSHLWDIISHISIVLLDIARSVEFDWAQSPLSGATADGAIASDSQASATAIWTIFKTLLFVDIMVSQSVLDALLYIRPPASTAMTTSGVTQDMLKIFSSLSFVVSKFGGVTSQSGLTELRRAVYTAVDLLAADSNAAEEYVVQEYHALQSFSDPRNLFAQSKASFAIAIIEQLVPVLSESTLETHVVPMCTIYLDRNEERETYEASHSLVLSIFAAHAKQRTEETALSEASTGRLVERLVPFYCECLLKNSSEGKLSTEQLRLAYSSLVHSASEGRRFHDELSQFCVESLTNKLAESSASSTKSPGETERLQLTLISLMHCVSLRLLPRLLDEIKSAIDGCGDLAQKSVLLDETLQEIQRRVGDKEKEVCMTWWDGQMRELGSTFQHQARL</sequence>
<proteinExistence type="predicted"/>
<keyword evidence="2" id="KW-1185">Reference proteome</keyword>
<dbReference type="Proteomes" id="UP000076722">
    <property type="component" value="Unassembled WGS sequence"/>
</dbReference>
<dbReference type="AlphaFoldDB" id="A0A164RG08"/>
<dbReference type="PANTHER" id="PTHR39214">
    <property type="entry name" value="MICROBODY (PEROXISOME) BIOGENESIS PROTEIN PEROXIN 8 (EUROFUNG)"/>
    <property type="match status" value="1"/>
</dbReference>
<dbReference type="OrthoDB" id="2357318at2759"/>
<accession>A0A164RG08</accession>
<dbReference type="Pfam" id="PF26001">
    <property type="entry name" value="Pex8"/>
    <property type="match status" value="1"/>
</dbReference>
<dbReference type="EMBL" id="KV419421">
    <property type="protein sequence ID" value="KZS90523.1"/>
    <property type="molecule type" value="Genomic_DNA"/>
</dbReference>
<dbReference type="InterPro" id="IPR055334">
    <property type="entry name" value="PEX8-like"/>
</dbReference>
<gene>
    <name evidence="1" type="ORF">SISNIDRAFT_457682</name>
</gene>
<organism evidence="1 2">
    <name type="scientific">Sistotremastrum niveocremeum HHB9708</name>
    <dbReference type="NCBI Taxonomy" id="1314777"/>
    <lineage>
        <taxon>Eukaryota</taxon>
        <taxon>Fungi</taxon>
        <taxon>Dikarya</taxon>
        <taxon>Basidiomycota</taxon>
        <taxon>Agaricomycotina</taxon>
        <taxon>Agaricomycetes</taxon>
        <taxon>Sistotremastrales</taxon>
        <taxon>Sistotremastraceae</taxon>
        <taxon>Sertulicium</taxon>
        <taxon>Sertulicium niveocremeum</taxon>
    </lineage>
</organism>
<reference evidence="1 2" key="1">
    <citation type="journal article" date="2016" name="Mol. Biol. Evol.">
        <title>Comparative Genomics of Early-Diverging Mushroom-Forming Fungi Provides Insights into the Origins of Lignocellulose Decay Capabilities.</title>
        <authorList>
            <person name="Nagy L.G."/>
            <person name="Riley R."/>
            <person name="Tritt A."/>
            <person name="Adam C."/>
            <person name="Daum C."/>
            <person name="Floudas D."/>
            <person name="Sun H."/>
            <person name="Yadav J.S."/>
            <person name="Pangilinan J."/>
            <person name="Larsson K.H."/>
            <person name="Matsuura K."/>
            <person name="Barry K."/>
            <person name="Labutti K."/>
            <person name="Kuo R."/>
            <person name="Ohm R.A."/>
            <person name="Bhattacharya S.S."/>
            <person name="Shirouzu T."/>
            <person name="Yoshinaga Y."/>
            <person name="Martin F.M."/>
            <person name="Grigoriev I.V."/>
            <person name="Hibbett D.S."/>
        </authorList>
    </citation>
    <scope>NUCLEOTIDE SEQUENCE [LARGE SCALE GENOMIC DNA]</scope>
    <source>
        <strain evidence="1 2">HHB9708</strain>
    </source>
</reference>
<dbReference type="PANTHER" id="PTHR39214:SF1">
    <property type="entry name" value="MICROBODY (PEROXISOME) BIOGENESIS PROTEIN PEROXIN 8 (EUROFUNG)"/>
    <property type="match status" value="1"/>
</dbReference>
<evidence type="ECO:0000313" key="1">
    <source>
        <dbReference type="EMBL" id="KZS90523.1"/>
    </source>
</evidence>
<name>A0A164RG08_9AGAM</name>
<dbReference type="STRING" id="1314777.A0A164RG08"/>
<protein>
    <submittedName>
        <fullName evidence="1">Uncharacterized protein</fullName>
    </submittedName>
</protein>
<evidence type="ECO:0000313" key="2">
    <source>
        <dbReference type="Proteomes" id="UP000076722"/>
    </source>
</evidence>